<gene>
    <name evidence="1" type="ORF">QTG54_011187</name>
</gene>
<dbReference type="EMBL" id="JATAAI010000022">
    <property type="protein sequence ID" value="KAK1737893.1"/>
    <property type="molecule type" value="Genomic_DNA"/>
</dbReference>
<organism evidence="1 2">
    <name type="scientific">Skeletonema marinoi</name>
    <dbReference type="NCBI Taxonomy" id="267567"/>
    <lineage>
        <taxon>Eukaryota</taxon>
        <taxon>Sar</taxon>
        <taxon>Stramenopiles</taxon>
        <taxon>Ochrophyta</taxon>
        <taxon>Bacillariophyta</taxon>
        <taxon>Coscinodiscophyceae</taxon>
        <taxon>Thalassiosirophycidae</taxon>
        <taxon>Thalassiosirales</taxon>
        <taxon>Skeletonemataceae</taxon>
        <taxon>Skeletonema</taxon>
        <taxon>Skeletonema marinoi-dohrnii complex</taxon>
    </lineage>
</organism>
<protein>
    <submittedName>
        <fullName evidence="1">Uncharacterized protein</fullName>
    </submittedName>
</protein>
<comment type="caution">
    <text evidence="1">The sequence shown here is derived from an EMBL/GenBank/DDBJ whole genome shotgun (WGS) entry which is preliminary data.</text>
</comment>
<keyword evidence="2" id="KW-1185">Reference proteome</keyword>
<reference evidence="1" key="1">
    <citation type="submission" date="2023-06" db="EMBL/GenBank/DDBJ databases">
        <title>Survivors Of The Sea: Transcriptome response of Skeletonema marinoi to long-term dormancy.</title>
        <authorList>
            <person name="Pinder M.I.M."/>
            <person name="Kourtchenko O."/>
            <person name="Robertson E.K."/>
            <person name="Larsson T."/>
            <person name="Maumus F."/>
            <person name="Osuna-Cruz C.M."/>
            <person name="Vancaester E."/>
            <person name="Stenow R."/>
            <person name="Vandepoele K."/>
            <person name="Ploug H."/>
            <person name="Bruchert V."/>
            <person name="Godhe A."/>
            <person name="Topel M."/>
        </authorList>
    </citation>
    <scope>NUCLEOTIDE SEQUENCE</scope>
    <source>
        <strain evidence="1">R05AC</strain>
    </source>
</reference>
<dbReference type="Proteomes" id="UP001224775">
    <property type="component" value="Unassembled WGS sequence"/>
</dbReference>
<sequence length="61" mass="6590">MHSLALSVMNSTEMPRSLPDAVMNSATPVSLRGCTQKTHAPLAEVLPFLKNSNLVTFSEAF</sequence>
<evidence type="ECO:0000313" key="2">
    <source>
        <dbReference type="Proteomes" id="UP001224775"/>
    </source>
</evidence>
<dbReference type="AlphaFoldDB" id="A0AAD9D9P7"/>
<proteinExistence type="predicted"/>
<name>A0AAD9D9P7_9STRA</name>
<accession>A0AAD9D9P7</accession>
<evidence type="ECO:0000313" key="1">
    <source>
        <dbReference type="EMBL" id="KAK1737893.1"/>
    </source>
</evidence>